<dbReference type="FunFam" id="3.40.50.1460:FF:000024">
    <property type="entry name" value="Caspase 21"/>
    <property type="match status" value="1"/>
</dbReference>
<dbReference type="PROSITE" id="PS50207">
    <property type="entry name" value="CASPASE_P10"/>
    <property type="match status" value="1"/>
</dbReference>
<organism evidence="5 6">
    <name type="scientific">Buteo japonicus</name>
    <dbReference type="NCBI Taxonomy" id="224669"/>
    <lineage>
        <taxon>Eukaryota</taxon>
        <taxon>Metazoa</taxon>
        <taxon>Chordata</taxon>
        <taxon>Craniata</taxon>
        <taxon>Vertebrata</taxon>
        <taxon>Euteleostomi</taxon>
        <taxon>Archelosauria</taxon>
        <taxon>Archosauria</taxon>
        <taxon>Dinosauria</taxon>
        <taxon>Saurischia</taxon>
        <taxon>Theropoda</taxon>
        <taxon>Coelurosauria</taxon>
        <taxon>Aves</taxon>
        <taxon>Neognathae</taxon>
        <taxon>Neoaves</taxon>
        <taxon>Telluraves</taxon>
        <taxon>Accipitrimorphae</taxon>
        <taxon>Accipitriformes</taxon>
        <taxon>Accipitridae</taxon>
        <taxon>Accipitrinae</taxon>
        <taxon>Buteo</taxon>
    </lineage>
</organism>
<evidence type="ECO:0000313" key="5">
    <source>
        <dbReference type="Ensembl" id="ENSBJAP00000011666.1"/>
    </source>
</evidence>
<protein>
    <recommendedName>
        <fullName evidence="7">Caspase-3</fullName>
    </recommendedName>
</protein>
<comment type="similarity">
    <text evidence="1 2">Belongs to the peptidase C14A family.</text>
</comment>
<evidence type="ECO:0000256" key="2">
    <source>
        <dbReference type="RuleBase" id="RU003971"/>
    </source>
</evidence>
<accession>A0A8C0B4V2</accession>
<dbReference type="AlphaFoldDB" id="A0A8C0B4V2"/>
<reference evidence="5" key="2">
    <citation type="submission" date="2025-09" db="UniProtKB">
        <authorList>
            <consortium name="Ensembl"/>
        </authorList>
    </citation>
    <scope>IDENTIFICATION</scope>
</reference>
<evidence type="ECO:0000259" key="4">
    <source>
        <dbReference type="PROSITE" id="PS50208"/>
    </source>
</evidence>
<dbReference type="PANTHER" id="PTHR22576">
    <property type="entry name" value="MUCOSA ASSOCIATED LYMPHOID TISSUE LYMPHOMA TRANSLOCATION PROTEIN 1/PARACASPASE"/>
    <property type="match status" value="1"/>
</dbReference>
<dbReference type="Proteomes" id="UP000694555">
    <property type="component" value="Unplaced"/>
</dbReference>
<dbReference type="InterPro" id="IPR002138">
    <property type="entry name" value="Pept_C14_p10"/>
</dbReference>
<name>A0A8C0B4V2_9AVES</name>
<evidence type="ECO:0000313" key="6">
    <source>
        <dbReference type="Proteomes" id="UP000694555"/>
    </source>
</evidence>
<keyword evidence="6" id="KW-1185">Reference proteome</keyword>
<dbReference type="PROSITE" id="PS50208">
    <property type="entry name" value="CASPASE_P20"/>
    <property type="match status" value="1"/>
</dbReference>
<evidence type="ECO:0008006" key="7">
    <source>
        <dbReference type="Google" id="ProtNLM"/>
    </source>
</evidence>
<dbReference type="InterPro" id="IPR029030">
    <property type="entry name" value="Caspase-like_dom_sf"/>
</dbReference>
<dbReference type="SMART" id="SM00115">
    <property type="entry name" value="CASc"/>
    <property type="match status" value="1"/>
</dbReference>
<dbReference type="SUPFAM" id="SSF52129">
    <property type="entry name" value="Caspase-like"/>
    <property type="match status" value="1"/>
</dbReference>
<dbReference type="PANTHER" id="PTHR22576:SF41">
    <property type="entry name" value="CASPASE 14, APOPTOSIS-RELATED CYSTEINE PEPTIDASE"/>
    <property type="match status" value="1"/>
</dbReference>
<dbReference type="Ensembl" id="ENSBJAT00000011997.1">
    <property type="protein sequence ID" value="ENSBJAP00000011666.1"/>
    <property type="gene ID" value="ENSBJAG00000007904.1"/>
</dbReference>
<sequence>MSQPRQSRALVIVNTNFCSSNGDVVFGTRRGAKREAEKLSNVLSRLNYKVKLMHNKTAKEIEDLYQQECCCEHGEYFVSVISSHGKEGVIFGCDSEPVKLTRIFQILSSEKCLALSKIPKIFFIQACRGAEFDQGVVVECDSGEPKPDCEPDCFSDYLSLPPQTVAMFACSPGYVAFLNVFGSMFLQALLKVLEGEERHLALNRLMTRINWEVAFRCQARGTYEGCKEMPCFVTNLLQEVFPFSAQRSPSKRAEFHPVLMH</sequence>
<feature type="domain" description="Caspase family p10" evidence="3">
    <location>
        <begin position="182"/>
        <end position="244"/>
    </location>
</feature>
<reference evidence="5" key="1">
    <citation type="submission" date="2025-08" db="UniProtKB">
        <authorList>
            <consortium name="Ensembl"/>
        </authorList>
    </citation>
    <scope>IDENTIFICATION</scope>
</reference>
<feature type="domain" description="Caspase family p20" evidence="4">
    <location>
        <begin position="5"/>
        <end position="131"/>
    </location>
</feature>
<dbReference type="InterPro" id="IPR052039">
    <property type="entry name" value="Caspase-related_regulators"/>
</dbReference>
<dbReference type="Gene3D" id="3.40.50.1460">
    <property type="match status" value="1"/>
</dbReference>
<dbReference type="GO" id="GO:0004197">
    <property type="term" value="F:cysteine-type endopeptidase activity"/>
    <property type="evidence" value="ECO:0007669"/>
    <property type="project" value="InterPro"/>
</dbReference>
<dbReference type="InterPro" id="IPR001309">
    <property type="entry name" value="Pept_C14_p20"/>
</dbReference>
<dbReference type="InterPro" id="IPR015917">
    <property type="entry name" value="Pept_C14A"/>
</dbReference>
<dbReference type="PRINTS" id="PR00376">
    <property type="entry name" value="IL1BCENZYME"/>
</dbReference>
<evidence type="ECO:0000259" key="3">
    <source>
        <dbReference type="PROSITE" id="PS50207"/>
    </source>
</evidence>
<proteinExistence type="inferred from homology"/>
<evidence type="ECO:0000256" key="1">
    <source>
        <dbReference type="ARBA" id="ARBA00010134"/>
    </source>
</evidence>
<dbReference type="InterPro" id="IPR011600">
    <property type="entry name" value="Pept_C14_caspase"/>
</dbReference>
<dbReference type="Pfam" id="PF00656">
    <property type="entry name" value="Peptidase_C14"/>
    <property type="match status" value="1"/>
</dbReference>
<dbReference type="GO" id="GO:0006508">
    <property type="term" value="P:proteolysis"/>
    <property type="evidence" value="ECO:0007669"/>
    <property type="project" value="InterPro"/>
</dbReference>